<reference evidence="3" key="1">
    <citation type="submission" date="2017-07" db="EMBL/GenBank/DDBJ databases">
        <title>Comparative genome mining reveals phylogenetic distribution patterns of secondary metabolites in Amycolatopsis.</title>
        <authorList>
            <person name="Adamek M."/>
            <person name="Alanjary M."/>
            <person name="Sales-Ortells H."/>
            <person name="Goodfellow M."/>
            <person name="Bull A.T."/>
            <person name="Kalinowski J."/>
            <person name="Ziemert N."/>
        </authorList>
    </citation>
    <scope>NUCLEOTIDE SEQUENCE [LARGE SCALE GENOMIC DNA]</scope>
    <source>
        <strain evidence="3">H5</strain>
    </source>
</reference>
<name>A0A229T878_9PSEU</name>
<keyword evidence="1" id="KW-0812">Transmembrane</keyword>
<organism evidence="2 3">
    <name type="scientific">Amycolatopsis vastitatis</name>
    <dbReference type="NCBI Taxonomy" id="1905142"/>
    <lineage>
        <taxon>Bacteria</taxon>
        <taxon>Bacillati</taxon>
        <taxon>Actinomycetota</taxon>
        <taxon>Actinomycetes</taxon>
        <taxon>Pseudonocardiales</taxon>
        <taxon>Pseudonocardiaceae</taxon>
        <taxon>Amycolatopsis</taxon>
    </lineage>
</organism>
<comment type="caution">
    <text evidence="2">The sequence shown here is derived from an EMBL/GenBank/DDBJ whole genome shotgun (WGS) entry which is preliminary data.</text>
</comment>
<dbReference type="EMBL" id="NMUL01000014">
    <property type="protein sequence ID" value="OXM67220.1"/>
    <property type="molecule type" value="Genomic_DNA"/>
</dbReference>
<dbReference type="Proteomes" id="UP000215199">
    <property type="component" value="Unassembled WGS sequence"/>
</dbReference>
<keyword evidence="3" id="KW-1185">Reference proteome</keyword>
<gene>
    <name evidence="2" type="ORF">CF165_17415</name>
</gene>
<evidence type="ECO:0000313" key="2">
    <source>
        <dbReference type="EMBL" id="OXM67220.1"/>
    </source>
</evidence>
<accession>A0A229T878</accession>
<keyword evidence="1" id="KW-1133">Transmembrane helix</keyword>
<keyword evidence="1" id="KW-0472">Membrane</keyword>
<evidence type="ECO:0000256" key="1">
    <source>
        <dbReference type="SAM" id="Phobius"/>
    </source>
</evidence>
<feature type="transmembrane region" description="Helical" evidence="1">
    <location>
        <begin position="49"/>
        <end position="68"/>
    </location>
</feature>
<sequence length="225" mass="24528">MTSLFSAVTILGMRKLVVWGGVGSAVVLAAFVAWGWIGGKDSGWWGAAGQWLGAVGSILAVGIALYLADLGRREAEKQRKADEKIQARLIFGEYQPNFGLVGEVVVVNRSGGHILDPEVMSLSTDSRYGVGEWFVGPADGEVLDHFPRVIAGELEARRRSSALNVFFKTGLGVQQATPEVQPTAMIRFFDADGRGWTRRGRAEPERWYPEENLVELLPPDDEPSA</sequence>
<feature type="transmembrane region" description="Helical" evidence="1">
    <location>
        <begin position="16"/>
        <end position="37"/>
    </location>
</feature>
<proteinExistence type="predicted"/>
<evidence type="ECO:0000313" key="3">
    <source>
        <dbReference type="Proteomes" id="UP000215199"/>
    </source>
</evidence>
<protein>
    <submittedName>
        <fullName evidence="2">Uncharacterized protein</fullName>
    </submittedName>
</protein>
<dbReference type="AlphaFoldDB" id="A0A229T878"/>